<dbReference type="InterPro" id="IPR010380">
    <property type="entry name" value="DUF975"/>
</dbReference>
<dbReference type="Proteomes" id="UP000031397">
    <property type="component" value="Unassembled WGS sequence"/>
</dbReference>
<evidence type="ECO:0000313" key="3">
    <source>
        <dbReference type="EMBL" id="QFX92263.1"/>
    </source>
</evidence>
<feature type="transmembrane region" description="Helical" evidence="1">
    <location>
        <begin position="16"/>
        <end position="36"/>
    </location>
</feature>
<name>A0A0C1PQS4_9LACO</name>
<keyword evidence="1" id="KW-0812">Transmembrane</keyword>
<sequence>MIANAMTKSWEVVKKHWWMMFLMGIPAGIVGAFSDPSMLLKLQGMQRALFSIFELIVGLVGILFSASLAMGYAKSMQTGSFKFKNAFVAFNRKYNWPVIILVGLLMALAEAFATLLFIVPGVILSVGWGLWMYSYQDNIEAGDEVGITQAFTDAWKTTKGYKWNFFGLQLLFFCMYMVLTILLTAITSAFKGNGIVVAVVSVLVYIPMIIISFWNSAAQIIFYREIKK</sequence>
<dbReference type="KEGG" id="lfv:LF543_01135"/>
<dbReference type="EMBL" id="CP045562">
    <property type="protein sequence ID" value="QFX92263.1"/>
    <property type="molecule type" value="Genomic_DNA"/>
</dbReference>
<feature type="transmembrane region" description="Helical" evidence="1">
    <location>
        <begin position="195"/>
        <end position="223"/>
    </location>
</feature>
<dbReference type="Proteomes" id="UP000327194">
    <property type="component" value="Chromosome"/>
</dbReference>
<evidence type="ECO:0000256" key="1">
    <source>
        <dbReference type="SAM" id="Phobius"/>
    </source>
</evidence>
<dbReference type="AlphaFoldDB" id="A0A0C1PQS4"/>
<dbReference type="PATRIC" id="fig|1614.10.peg.449"/>
<evidence type="ECO:0008006" key="6">
    <source>
        <dbReference type="Google" id="ProtNLM"/>
    </source>
</evidence>
<dbReference type="EMBL" id="JOJZ01000009">
    <property type="protein sequence ID" value="KID42211.1"/>
    <property type="molecule type" value="Genomic_DNA"/>
</dbReference>
<accession>A0A0C1PQS4</accession>
<reference evidence="2 4" key="1">
    <citation type="submission" date="2014-06" db="EMBL/GenBank/DDBJ databases">
        <title>Functional and comparative genomic analyses of the Drosophila gut microbiota identify candidate symbiosis factors.</title>
        <authorList>
            <person name="Newell P.D."/>
            <person name="Chaston J.M."/>
            <person name="Douglas A.E."/>
        </authorList>
    </citation>
    <scope>NUCLEOTIDE SEQUENCE [LARGE SCALE GENOMIC DNA]</scope>
    <source>
        <strain evidence="2 4">DmCS_002</strain>
    </source>
</reference>
<dbReference type="RefSeq" id="WP_010022506.1">
    <property type="nucleotide sequence ID" value="NZ_AZDS01000002.1"/>
</dbReference>
<feature type="transmembrane region" description="Helical" evidence="1">
    <location>
        <begin position="98"/>
        <end position="131"/>
    </location>
</feature>
<keyword evidence="1" id="KW-1133">Transmembrane helix</keyword>
<dbReference type="OrthoDB" id="9784844at2"/>
<evidence type="ECO:0000313" key="2">
    <source>
        <dbReference type="EMBL" id="KID42211.1"/>
    </source>
</evidence>
<evidence type="ECO:0000313" key="4">
    <source>
        <dbReference type="Proteomes" id="UP000031397"/>
    </source>
</evidence>
<keyword evidence="1" id="KW-0472">Membrane</keyword>
<organism evidence="2 4">
    <name type="scientific">Fructilactobacillus fructivorans</name>
    <dbReference type="NCBI Taxonomy" id="1614"/>
    <lineage>
        <taxon>Bacteria</taxon>
        <taxon>Bacillati</taxon>
        <taxon>Bacillota</taxon>
        <taxon>Bacilli</taxon>
        <taxon>Lactobacillales</taxon>
        <taxon>Lactobacillaceae</taxon>
        <taxon>Fructilactobacillus</taxon>
    </lineage>
</organism>
<proteinExistence type="predicted"/>
<evidence type="ECO:0000313" key="5">
    <source>
        <dbReference type="Proteomes" id="UP000327194"/>
    </source>
</evidence>
<feature type="transmembrane region" description="Helical" evidence="1">
    <location>
        <begin position="48"/>
        <end position="73"/>
    </location>
</feature>
<protein>
    <recommendedName>
        <fullName evidence="6">DUF4013 domain-containing protein</fullName>
    </recommendedName>
</protein>
<keyword evidence="4" id="KW-1185">Reference proteome</keyword>
<feature type="transmembrane region" description="Helical" evidence="1">
    <location>
        <begin position="165"/>
        <end position="189"/>
    </location>
</feature>
<dbReference type="PANTHER" id="PTHR40076:SF1">
    <property type="entry name" value="MEMBRANE PROTEIN"/>
    <property type="match status" value="1"/>
</dbReference>
<gene>
    <name evidence="3" type="ORF">LF543_01135</name>
    <name evidence="2" type="ORF">LfDm3_0140</name>
</gene>
<dbReference type="PANTHER" id="PTHR40076">
    <property type="entry name" value="MEMBRANE PROTEIN-RELATED"/>
    <property type="match status" value="1"/>
</dbReference>
<reference evidence="3 5" key="2">
    <citation type="submission" date="2019-10" db="EMBL/GenBank/DDBJ databases">
        <title>Genome sequencing of Lactobacillus fructivorans.</title>
        <authorList>
            <person name="Kim K."/>
        </authorList>
    </citation>
    <scope>NUCLEOTIDE SEQUENCE [LARGE SCALE GENOMIC DNA]</scope>
    <source>
        <strain evidence="3 5">LF543</strain>
    </source>
</reference>